<reference evidence="1" key="4">
    <citation type="submission" date="2019-03" db="UniProtKB">
        <authorList>
            <consortium name="EnsemblPlants"/>
        </authorList>
    </citation>
    <scope>IDENTIFICATION</scope>
</reference>
<dbReference type="Gramene" id="AET7Gv20573200.8">
    <property type="protein sequence ID" value="AET7Gv20573200.8"/>
    <property type="gene ID" value="AET7Gv20573200"/>
</dbReference>
<organism evidence="1 2">
    <name type="scientific">Aegilops tauschii subsp. strangulata</name>
    <name type="common">Goatgrass</name>
    <dbReference type="NCBI Taxonomy" id="200361"/>
    <lineage>
        <taxon>Eukaryota</taxon>
        <taxon>Viridiplantae</taxon>
        <taxon>Streptophyta</taxon>
        <taxon>Embryophyta</taxon>
        <taxon>Tracheophyta</taxon>
        <taxon>Spermatophyta</taxon>
        <taxon>Magnoliopsida</taxon>
        <taxon>Liliopsida</taxon>
        <taxon>Poales</taxon>
        <taxon>Poaceae</taxon>
        <taxon>BOP clade</taxon>
        <taxon>Pooideae</taxon>
        <taxon>Triticodae</taxon>
        <taxon>Triticeae</taxon>
        <taxon>Triticinae</taxon>
        <taxon>Aegilops</taxon>
    </lineage>
</organism>
<accession>A0A453RG01</accession>
<evidence type="ECO:0000313" key="2">
    <source>
        <dbReference type="Proteomes" id="UP000015105"/>
    </source>
</evidence>
<reference evidence="1" key="5">
    <citation type="journal article" date="2021" name="G3 (Bethesda)">
        <title>Aegilops tauschii genome assembly Aet v5.0 features greater sequence contiguity and improved annotation.</title>
        <authorList>
            <person name="Wang L."/>
            <person name="Zhu T."/>
            <person name="Rodriguez J.C."/>
            <person name="Deal K.R."/>
            <person name="Dubcovsky J."/>
            <person name="McGuire P.E."/>
            <person name="Lux T."/>
            <person name="Spannagl M."/>
            <person name="Mayer K.F.X."/>
            <person name="Baldrich P."/>
            <person name="Meyers B.C."/>
            <person name="Huo N."/>
            <person name="Gu Y.Q."/>
            <person name="Zhou H."/>
            <person name="Devos K.M."/>
            <person name="Bennetzen J.L."/>
            <person name="Unver T."/>
            <person name="Budak H."/>
            <person name="Gulick P.J."/>
            <person name="Galiba G."/>
            <person name="Kalapos B."/>
            <person name="Nelson D.R."/>
            <person name="Li P."/>
            <person name="You F.M."/>
            <person name="Luo M.C."/>
            <person name="Dvorak J."/>
        </authorList>
    </citation>
    <scope>NUCLEOTIDE SEQUENCE [LARGE SCALE GENOMIC DNA]</scope>
    <source>
        <strain evidence="1">cv. AL8/78</strain>
    </source>
</reference>
<name>A0A453RG01_AEGTS</name>
<dbReference type="AlphaFoldDB" id="A0A453RG01"/>
<evidence type="ECO:0000313" key="1">
    <source>
        <dbReference type="EnsemblPlants" id="AET7Gv20573200.8"/>
    </source>
</evidence>
<proteinExistence type="predicted"/>
<protein>
    <submittedName>
        <fullName evidence="1">Uncharacterized protein</fullName>
    </submittedName>
</protein>
<reference evidence="2" key="2">
    <citation type="journal article" date="2017" name="Nat. Plants">
        <title>The Aegilops tauschii genome reveals multiple impacts of transposons.</title>
        <authorList>
            <person name="Zhao G."/>
            <person name="Zou C."/>
            <person name="Li K."/>
            <person name="Wang K."/>
            <person name="Li T."/>
            <person name="Gao L."/>
            <person name="Zhang X."/>
            <person name="Wang H."/>
            <person name="Yang Z."/>
            <person name="Liu X."/>
            <person name="Jiang W."/>
            <person name="Mao L."/>
            <person name="Kong X."/>
            <person name="Jiao Y."/>
            <person name="Jia J."/>
        </authorList>
    </citation>
    <scope>NUCLEOTIDE SEQUENCE [LARGE SCALE GENOMIC DNA]</scope>
    <source>
        <strain evidence="2">cv. AL8/78</strain>
    </source>
</reference>
<keyword evidence="2" id="KW-1185">Reference proteome</keyword>
<reference evidence="2" key="1">
    <citation type="journal article" date="2014" name="Science">
        <title>Ancient hybridizations among the ancestral genomes of bread wheat.</title>
        <authorList>
            <consortium name="International Wheat Genome Sequencing Consortium,"/>
            <person name="Marcussen T."/>
            <person name="Sandve S.R."/>
            <person name="Heier L."/>
            <person name="Spannagl M."/>
            <person name="Pfeifer M."/>
            <person name="Jakobsen K.S."/>
            <person name="Wulff B.B."/>
            <person name="Steuernagel B."/>
            <person name="Mayer K.F."/>
            <person name="Olsen O.A."/>
        </authorList>
    </citation>
    <scope>NUCLEOTIDE SEQUENCE [LARGE SCALE GENOMIC DNA]</scope>
    <source>
        <strain evidence="2">cv. AL8/78</strain>
    </source>
</reference>
<dbReference type="Proteomes" id="UP000015105">
    <property type="component" value="Chromosome 7D"/>
</dbReference>
<dbReference type="EnsemblPlants" id="AET7Gv20573200.8">
    <property type="protein sequence ID" value="AET7Gv20573200.8"/>
    <property type="gene ID" value="AET7Gv20573200"/>
</dbReference>
<sequence length="93" mass="10844">MQIMSYHTPLASLIFQLCPKDMGSPTRKFVLPLLAPHFILYRALSLIVRLDILSNPKYNTCEVQFVFYMAVASQMTLRKIQSHHVDKTMFQLR</sequence>
<reference evidence="1" key="3">
    <citation type="journal article" date="2017" name="Nature">
        <title>Genome sequence of the progenitor of the wheat D genome Aegilops tauschii.</title>
        <authorList>
            <person name="Luo M.C."/>
            <person name="Gu Y.Q."/>
            <person name="Puiu D."/>
            <person name="Wang H."/>
            <person name="Twardziok S.O."/>
            <person name="Deal K.R."/>
            <person name="Huo N."/>
            <person name="Zhu T."/>
            <person name="Wang L."/>
            <person name="Wang Y."/>
            <person name="McGuire P.E."/>
            <person name="Liu S."/>
            <person name="Long H."/>
            <person name="Ramasamy R.K."/>
            <person name="Rodriguez J.C."/>
            <person name="Van S.L."/>
            <person name="Yuan L."/>
            <person name="Wang Z."/>
            <person name="Xia Z."/>
            <person name="Xiao L."/>
            <person name="Anderson O.D."/>
            <person name="Ouyang S."/>
            <person name="Liang Y."/>
            <person name="Zimin A.V."/>
            <person name="Pertea G."/>
            <person name="Qi P."/>
            <person name="Bennetzen J.L."/>
            <person name="Dai X."/>
            <person name="Dawson M.W."/>
            <person name="Muller H.G."/>
            <person name="Kugler K."/>
            <person name="Rivarola-Duarte L."/>
            <person name="Spannagl M."/>
            <person name="Mayer K.F.X."/>
            <person name="Lu F.H."/>
            <person name="Bevan M.W."/>
            <person name="Leroy P."/>
            <person name="Li P."/>
            <person name="You F.M."/>
            <person name="Sun Q."/>
            <person name="Liu Z."/>
            <person name="Lyons E."/>
            <person name="Wicker T."/>
            <person name="Salzberg S.L."/>
            <person name="Devos K.M."/>
            <person name="Dvorak J."/>
        </authorList>
    </citation>
    <scope>NUCLEOTIDE SEQUENCE [LARGE SCALE GENOMIC DNA]</scope>
    <source>
        <strain evidence="1">cv. AL8/78</strain>
    </source>
</reference>